<dbReference type="GO" id="GO:0005385">
    <property type="term" value="F:zinc ion transmembrane transporter activity"/>
    <property type="evidence" value="ECO:0007669"/>
    <property type="project" value="TreeGrafter"/>
</dbReference>
<dbReference type="OrthoDB" id="9809646at2"/>
<evidence type="ECO:0000256" key="3">
    <source>
        <dbReference type="ARBA" id="ARBA00022448"/>
    </source>
</evidence>
<gene>
    <name evidence="11" type="ORF">FC46_GL001014</name>
</gene>
<keyword evidence="12" id="KW-1185">Reference proteome</keyword>
<reference evidence="11 12" key="1">
    <citation type="journal article" date="2015" name="Genome Announc.">
        <title>Expanding the biotechnology potential of lactobacilli through comparative genomics of 213 strains and associated genera.</title>
        <authorList>
            <person name="Sun Z."/>
            <person name="Harris H.M."/>
            <person name="McCann A."/>
            <person name="Guo C."/>
            <person name="Argimon S."/>
            <person name="Zhang W."/>
            <person name="Yang X."/>
            <person name="Jeffery I.B."/>
            <person name="Cooney J.C."/>
            <person name="Kagawa T.F."/>
            <person name="Liu W."/>
            <person name="Song Y."/>
            <person name="Salvetti E."/>
            <person name="Wrobel A."/>
            <person name="Rasinkangas P."/>
            <person name="Parkhill J."/>
            <person name="Rea M.C."/>
            <person name="O'Sullivan O."/>
            <person name="Ritari J."/>
            <person name="Douillard F.P."/>
            <person name="Paul Ross R."/>
            <person name="Yang R."/>
            <person name="Briner A.E."/>
            <person name="Felis G.E."/>
            <person name="de Vos W.M."/>
            <person name="Barrangou R."/>
            <person name="Klaenhammer T.R."/>
            <person name="Caufield P.W."/>
            <person name="Cui Y."/>
            <person name="Zhang H."/>
            <person name="O'Toole P.W."/>
        </authorList>
    </citation>
    <scope>NUCLEOTIDE SEQUENCE [LARGE SCALE GENOMIC DNA]</scope>
    <source>
        <strain evidence="11 12">DSM 16043</strain>
    </source>
</reference>
<accession>A0A0R1UCM6</accession>
<evidence type="ECO:0000313" key="11">
    <source>
        <dbReference type="EMBL" id="KRL91183.1"/>
    </source>
</evidence>
<dbReference type="PANTHER" id="PTHR11562">
    <property type="entry name" value="CATION EFFLUX PROTEIN/ ZINC TRANSPORTER"/>
    <property type="match status" value="1"/>
</dbReference>
<dbReference type="Pfam" id="PF16916">
    <property type="entry name" value="ZT_dimer"/>
    <property type="match status" value="1"/>
</dbReference>
<dbReference type="PATRIC" id="fig|1423763.3.peg.1030"/>
<evidence type="ECO:0000256" key="5">
    <source>
        <dbReference type="ARBA" id="ARBA00022989"/>
    </source>
</evidence>
<sequence length="295" mass="32596">MKENSSVRYLIVTVFNIIITVAEFIGGFMSGSLALISDAVHNLSDVGSIILAFIANLIARRQKNTRKTFGYERAETLAAFTNGIILIVISIYLFIEAIQRFSNPEPIQGKIMFIVSLIGLAGNVISMLVMMIDTKGSLNARALFLNMASDALSSIAVVVGSIVISIWNITIIDPILTLLASVLLLWEAIKVTMKAANILMEGNPDIDLNKVNAILTSFAEVKNVHHVHVWQYSDDIIMLDAHINVSKSMQIEEIETLYGQIEKKLKKELGIRHVTLQAECERGKNEKMIVPGKND</sequence>
<evidence type="ECO:0000256" key="7">
    <source>
        <dbReference type="ARBA" id="ARBA00023136"/>
    </source>
</evidence>
<dbReference type="EMBL" id="AZFM01000003">
    <property type="protein sequence ID" value="KRL91183.1"/>
    <property type="molecule type" value="Genomic_DNA"/>
</dbReference>
<protein>
    <submittedName>
        <fullName evidence="11">Cation efflux system protein</fullName>
    </submittedName>
</protein>
<dbReference type="InterPro" id="IPR050681">
    <property type="entry name" value="CDF/SLC30A"/>
</dbReference>
<feature type="transmembrane region" description="Helical" evidence="8">
    <location>
        <begin position="40"/>
        <end position="59"/>
    </location>
</feature>
<keyword evidence="3" id="KW-0813">Transport</keyword>
<dbReference type="Pfam" id="PF01545">
    <property type="entry name" value="Cation_efflux"/>
    <property type="match status" value="1"/>
</dbReference>
<dbReference type="GO" id="GO:0005886">
    <property type="term" value="C:plasma membrane"/>
    <property type="evidence" value="ECO:0007669"/>
    <property type="project" value="TreeGrafter"/>
</dbReference>
<feature type="domain" description="Cation efflux protein transmembrane" evidence="9">
    <location>
        <begin position="10"/>
        <end position="200"/>
    </location>
</feature>
<dbReference type="InterPro" id="IPR027470">
    <property type="entry name" value="Cation_efflux_CTD"/>
</dbReference>
<dbReference type="NCBIfam" id="TIGR01297">
    <property type="entry name" value="CDF"/>
    <property type="match status" value="1"/>
</dbReference>
<dbReference type="Proteomes" id="UP000051036">
    <property type="component" value="Unassembled WGS sequence"/>
</dbReference>
<comment type="subcellular location">
    <subcellularLocation>
        <location evidence="1">Membrane</location>
        <topology evidence="1">Multi-pass membrane protein</topology>
    </subcellularLocation>
</comment>
<dbReference type="STRING" id="1423763.FC46_GL001014"/>
<dbReference type="InterPro" id="IPR027469">
    <property type="entry name" value="Cation_efflux_TMD_sf"/>
</dbReference>
<dbReference type="RefSeq" id="WP_057797278.1">
    <property type="nucleotide sequence ID" value="NZ_AZFM01000003.1"/>
</dbReference>
<dbReference type="InterPro" id="IPR002524">
    <property type="entry name" value="Cation_efflux"/>
</dbReference>
<keyword evidence="7 8" id="KW-0472">Membrane</keyword>
<evidence type="ECO:0000313" key="12">
    <source>
        <dbReference type="Proteomes" id="UP000051036"/>
    </source>
</evidence>
<evidence type="ECO:0000256" key="8">
    <source>
        <dbReference type="SAM" id="Phobius"/>
    </source>
</evidence>
<evidence type="ECO:0000256" key="2">
    <source>
        <dbReference type="ARBA" id="ARBA00008873"/>
    </source>
</evidence>
<keyword evidence="6" id="KW-0406">Ion transport</keyword>
<dbReference type="InterPro" id="IPR058533">
    <property type="entry name" value="Cation_efflux_TM"/>
</dbReference>
<evidence type="ECO:0000259" key="10">
    <source>
        <dbReference type="Pfam" id="PF16916"/>
    </source>
</evidence>
<feature type="transmembrane region" description="Helical" evidence="8">
    <location>
        <begin position="175"/>
        <end position="193"/>
    </location>
</feature>
<dbReference type="Gene3D" id="1.20.1510.10">
    <property type="entry name" value="Cation efflux protein transmembrane domain"/>
    <property type="match status" value="1"/>
</dbReference>
<dbReference type="InterPro" id="IPR036837">
    <property type="entry name" value="Cation_efflux_CTD_sf"/>
</dbReference>
<feature type="transmembrane region" description="Helical" evidence="8">
    <location>
        <begin position="79"/>
        <end position="99"/>
    </location>
</feature>
<feature type="domain" description="Cation efflux protein cytoplasmic" evidence="10">
    <location>
        <begin position="204"/>
        <end position="279"/>
    </location>
</feature>
<name>A0A0R1UCM6_9LACO</name>
<keyword evidence="5 8" id="KW-1133">Transmembrane helix</keyword>
<evidence type="ECO:0000256" key="6">
    <source>
        <dbReference type="ARBA" id="ARBA00023065"/>
    </source>
</evidence>
<dbReference type="AlphaFoldDB" id="A0A0R1UCM6"/>
<feature type="transmembrane region" description="Helical" evidence="8">
    <location>
        <begin position="144"/>
        <end position="169"/>
    </location>
</feature>
<comment type="similarity">
    <text evidence="2">Belongs to the cation diffusion facilitator (CDF) transporter (TC 2.A.4) family. SLC30A subfamily.</text>
</comment>
<dbReference type="SUPFAM" id="SSF161111">
    <property type="entry name" value="Cation efflux protein transmembrane domain-like"/>
    <property type="match status" value="1"/>
</dbReference>
<dbReference type="Gene3D" id="3.30.70.1350">
    <property type="entry name" value="Cation efflux protein, cytoplasmic domain"/>
    <property type="match status" value="1"/>
</dbReference>
<comment type="caution">
    <text evidence="11">The sequence shown here is derived from an EMBL/GenBank/DDBJ whole genome shotgun (WGS) entry which is preliminary data.</text>
</comment>
<evidence type="ECO:0000256" key="4">
    <source>
        <dbReference type="ARBA" id="ARBA00022692"/>
    </source>
</evidence>
<evidence type="ECO:0000259" key="9">
    <source>
        <dbReference type="Pfam" id="PF01545"/>
    </source>
</evidence>
<dbReference type="PANTHER" id="PTHR11562:SF17">
    <property type="entry name" value="RE54080P-RELATED"/>
    <property type="match status" value="1"/>
</dbReference>
<evidence type="ECO:0000256" key="1">
    <source>
        <dbReference type="ARBA" id="ARBA00004141"/>
    </source>
</evidence>
<dbReference type="SUPFAM" id="SSF160240">
    <property type="entry name" value="Cation efflux protein cytoplasmic domain-like"/>
    <property type="match status" value="1"/>
</dbReference>
<feature type="transmembrane region" description="Helical" evidence="8">
    <location>
        <begin position="7"/>
        <end position="28"/>
    </location>
</feature>
<organism evidence="11 12">
    <name type="scientific">Lactobacillus kalixensis DSM 16043</name>
    <dbReference type="NCBI Taxonomy" id="1423763"/>
    <lineage>
        <taxon>Bacteria</taxon>
        <taxon>Bacillati</taxon>
        <taxon>Bacillota</taxon>
        <taxon>Bacilli</taxon>
        <taxon>Lactobacillales</taxon>
        <taxon>Lactobacillaceae</taxon>
        <taxon>Lactobacillus</taxon>
    </lineage>
</organism>
<proteinExistence type="inferred from homology"/>
<feature type="transmembrane region" description="Helical" evidence="8">
    <location>
        <begin position="111"/>
        <end position="132"/>
    </location>
</feature>
<keyword evidence="4 8" id="KW-0812">Transmembrane</keyword>